<dbReference type="EMBL" id="SRKZ01000008">
    <property type="protein sequence ID" value="TGD77682.1"/>
    <property type="molecule type" value="Genomic_DNA"/>
</dbReference>
<dbReference type="PANTHER" id="PTHR13460">
    <property type="match status" value="1"/>
</dbReference>
<evidence type="ECO:0000256" key="4">
    <source>
        <dbReference type="ARBA" id="ARBA00022729"/>
    </source>
</evidence>
<feature type="domain" description="Secretion system C-terminal sorting" evidence="12">
    <location>
        <begin position="830"/>
        <end position="907"/>
    </location>
</feature>
<evidence type="ECO:0000256" key="5">
    <source>
        <dbReference type="ARBA" id="ARBA00022824"/>
    </source>
</evidence>
<evidence type="ECO:0000256" key="9">
    <source>
        <dbReference type="ARBA" id="ARBA00023277"/>
    </source>
</evidence>
<dbReference type="Gene3D" id="2.130.10.130">
    <property type="entry name" value="Integrin alpha, N-terminal"/>
    <property type="match status" value="1"/>
</dbReference>
<dbReference type="OrthoDB" id="886536at2"/>
<dbReference type="GO" id="GO:0016020">
    <property type="term" value="C:membrane"/>
    <property type="evidence" value="ECO:0007669"/>
    <property type="project" value="TreeGrafter"/>
</dbReference>
<gene>
    <name evidence="13" type="ORF">EU557_23205</name>
</gene>
<organism evidence="13 14">
    <name type="scientific">Hymenobacter wooponensis</name>
    <dbReference type="NCBI Taxonomy" id="1525360"/>
    <lineage>
        <taxon>Bacteria</taxon>
        <taxon>Pseudomonadati</taxon>
        <taxon>Bacteroidota</taxon>
        <taxon>Cytophagia</taxon>
        <taxon>Cytophagales</taxon>
        <taxon>Hymenobacteraceae</taxon>
        <taxon>Hymenobacter</taxon>
    </lineage>
</organism>
<proteinExistence type="inferred from homology"/>
<evidence type="ECO:0000256" key="8">
    <source>
        <dbReference type="ARBA" id="ARBA00023180"/>
    </source>
</evidence>
<evidence type="ECO:0000256" key="2">
    <source>
        <dbReference type="ARBA" id="ARBA00009141"/>
    </source>
</evidence>
<keyword evidence="8" id="KW-0325">Glycoprotein</keyword>
<comment type="similarity">
    <text evidence="2">Belongs to the malectin family.</text>
</comment>
<dbReference type="InterPro" id="IPR008979">
    <property type="entry name" value="Galactose-bd-like_sf"/>
</dbReference>
<reference evidence="13 14" key="1">
    <citation type="submission" date="2019-04" db="EMBL/GenBank/DDBJ databases">
        <authorList>
            <person name="Feng G."/>
            <person name="Zhang J."/>
            <person name="Zhu H."/>
        </authorList>
    </citation>
    <scope>NUCLEOTIDE SEQUENCE [LARGE SCALE GENOMIC DNA]</scope>
    <source>
        <strain evidence="13 14">JCM 19491</strain>
    </source>
</reference>
<keyword evidence="7" id="KW-0472">Membrane</keyword>
<comment type="caution">
    <text evidence="13">The sequence shown here is derived from an EMBL/GenBank/DDBJ whole genome shotgun (WGS) entry which is preliminary data.</text>
</comment>
<evidence type="ECO:0000256" key="3">
    <source>
        <dbReference type="ARBA" id="ARBA00022692"/>
    </source>
</evidence>
<keyword evidence="9" id="KW-0119">Carbohydrate metabolism</keyword>
<dbReference type="Gene3D" id="2.60.120.430">
    <property type="entry name" value="Galactose-binding lectin"/>
    <property type="match status" value="2"/>
</dbReference>
<dbReference type="SUPFAM" id="SSF69318">
    <property type="entry name" value="Integrin alpha N-terminal domain"/>
    <property type="match status" value="2"/>
</dbReference>
<keyword evidence="4" id="KW-0732">Signal</keyword>
<evidence type="ECO:0000256" key="1">
    <source>
        <dbReference type="ARBA" id="ARBA00004115"/>
    </source>
</evidence>
<dbReference type="InterPro" id="IPR039155">
    <property type="entry name" value="MLEC"/>
</dbReference>
<feature type="domain" description="Malectin" evidence="10">
    <location>
        <begin position="650"/>
        <end position="795"/>
    </location>
</feature>
<comment type="subcellular location">
    <subcellularLocation>
        <location evidence="1">Endoplasmic reticulum membrane</location>
        <topology evidence="1">Single-pass type I membrane protein</topology>
    </subcellularLocation>
</comment>
<dbReference type="Pfam" id="PF13517">
    <property type="entry name" value="FG-GAP_3"/>
    <property type="match status" value="3"/>
</dbReference>
<sequence length="910" mass="94004">MPAIRPAIRPVATAPAFFLRGGHLGLLSLVIFLADTACAQELAPTGWTPTRNALAAPPTTAVSVGFSQPLSHSSTTAAALAVFSSQAGGYKQGTPAVSGNTLTYRPTVPFKAGEVVSATVTSAVQSSSQQNLARPYVFQFTSATAPSTGLFSSQPDVPLSNPFSLALGDIDNDGDLDLLAVNAVSTGPENTVSVRLNKGNGTFANGQEIPGSSAGKLLLGDLDNDGDLDLVTRGGVRLNSGGNFGSLEPAGLGGAALGDVDGDGDLDVVTEGATSSGPAPSTVVRVRLNNGRAGFSEGPIVPVSLNASTVVLGDVNNDGALDLLASGRNGLIDVRLNIGQGSFASTGQSLDIATMPGGLLLGDVDGDGDLDVVAANTGSTVTVVFNDGQGAFGGSRFVNLGSFAVFEALGDVDGDGDLDLLAGGFPNSVSLRRNDGLGNFSGDQTMVVPESPRAIAVGDLDGDGTLDFATANASSGSGGSASIRLNPATAPLPTHYRINAGGATVSTMLGTFVADQFYAPTPGNTYRTTARLAGTSEVALYETERYGTNGYLSYALPVPNGTYQVVLHLAEIYWTQPGQRRFDVHLEKQLVLEDYDIVAQVGVNTATTETFSVHVTDGMLNLDLSALAAEGGIDQPKLAALEVHPLTPTYQLNAGGGALATARGNFAADAYYGPSHGNTYRTTAAIAVAADDALYQTERYGTNGYLSYTLPVPNGRYQVVLHFAEIYWTQPGQRVFDVSAEGTKVLDNYDIYQKVGANTATTETFLVTLTDGELNLDFSALPAEGGVDQPKVSAIEVLPAAEASSPVSRAPAMRQVAAPQGRQPSEAVGVYPNPSAGEFTVSCRSTQVQTAQLTLRDGLGRVVLRQKVLLRAGDNQVPVQAPGLAKGLYHLTLHPAQGPVQHQKLLIGPY</sequence>
<evidence type="ECO:0000256" key="7">
    <source>
        <dbReference type="ARBA" id="ARBA00023136"/>
    </source>
</evidence>
<keyword evidence="5" id="KW-0256">Endoplasmic reticulum</keyword>
<keyword evidence="6" id="KW-1133">Transmembrane helix</keyword>
<keyword evidence="3" id="KW-0812">Transmembrane</keyword>
<dbReference type="InterPro" id="IPR013517">
    <property type="entry name" value="FG-GAP"/>
</dbReference>
<evidence type="ECO:0008006" key="15">
    <source>
        <dbReference type="Google" id="ProtNLM"/>
    </source>
</evidence>
<evidence type="ECO:0000313" key="13">
    <source>
        <dbReference type="EMBL" id="TGD77682.1"/>
    </source>
</evidence>
<dbReference type="PANTHER" id="PTHR13460:SF0">
    <property type="entry name" value="MALECTIN"/>
    <property type="match status" value="1"/>
</dbReference>
<evidence type="ECO:0000313" key="14">
    <source>
        <dbReference type="Proteomes" id="UP000298284"/>
    </source>
</evidence>
<dbReference type="GO" id="GO:0030246">
    <property type="term" value="F:carbohydrate binding"/>
    <property type="evidence" value="ECO:0007669"/>
    <property type="project" value="InterPro"/>
</dbReference>
<dbReference type="InterPro" id="IPR032812">
    <property type="entry name" value="SbsA_Ig"/>
</dbReference>
<dbReference type="AlphaFoldDB" id="A0A4Z0MD56"/>
<feature type="domain" description="Malectin" evidence="10">
    <location>
        <begin position="496"/>
        <end position="641"/>
    </location>
</feature>
<evidence type="ECO:0000259" key="12">
    <source>
        <dbReference type="Pfam" id="PF18962"/>
    </source>
</evidence>
<keyword evidence="14" id="KW-1185">Reference proteome</keyword>
<dbReference type="InterPro" id="IPR021720">
    <property type="entry name" value="Malectin_dom"/>
</dbReference>
<dbReference type="RefSeq" id="WP_135532868.1">
    <property type="nucleotide sequence ID" value="NZ_SRKZ01000008.1"/>
</dbReference>
<evidence type="ECO:0000259" key="11">
    <source>
        <dbReference type="Pfam" id="PF13205"/>
    </source>
</evidence>
<dbReference type="Pfam" id="PF13205">
    <property type="entry name" value="Big_5"/>
    <property type="match status" value="1"/>
</dbReference>
<dbReference type="InterPro" id="IPR028994">
    <property type="entry name" value="Integrin_alpha_N"/>
</dbReference>
<dbReference type="Pfam" id="PF11721">
    <property type="entry name" value="Malectin"/>
    <property type="match status" value="2"/>
</dbReference>
<feature type="domain" description="SbsA Ig-like" evidence="11">
    <location>
        <begin position="47"/>
        <end position="141"/>
    </location>
</feature>
<dbReference type="SUPFAM" id="SSF49785">
    <property type="entry name" value="Galactose-binding domain-like"/>
    <property type="match status" value="2"/>
</dbReference>
<accession>A0A4Z0MD56</accession>
<dbReference type="Proteomes" id="UP000298284">
    <property type="component" value="Unassembled WGS sequence"/>
</dbReference>
<dbReference type="Pfam" id="PF18962">
    <property type="entry name" value="Por_Secre_tail"/>
    <property type="match status" value="1"/>
</dbReference>
<name>A0A4Z0MD56_9BACT</name>
<protein>
    <recommendedName>
        <fullName evidence="15">T9SS type A sorting domain-containing protein</fullName>
    </recommendedName>
</protein>
<dbReference type="InterPro" id="IPR026444">
    <property type="entry name" value="Secre_tail"/>
</dbReference>
<evidence type="ECO:0000256" key="6">
    <source>
        <dbReference type="ARBA" id="ARBA00022989"/>
    </source>
</evidence>
<evidence type="ECO:0000259" key="10">
    <source>
        <dbReference type="Pfam" id="PF11721"/>
    </source>
</evidence>